<evidence type="ECO:0000313" key="3">
    <source>
        <dbReference type="Proteomes" id="UP000829542"/>
    </source>
</evidence>
<name>A0ABY3WY22_9GAMM</name>
<organism evidence="1 3">
    <name type="scientific">Ignatzschineria rhizosphaerae</name>
    <dbReference type="NCBI Taxonomy" id="2923279"/>
    <lineage>
        <taxon>Bacteria</taxon>
        <taxon>Pseudomonadati</taxon>
        <taxon>Pseudomonadota</taxon>
        <taxon>Gammaproteobacteria</taxon>
        <taxon>Cardiobacteriales</taxon>
        <taxon>Ignatzschineriaceae</taxon>
        <taxon>Ignatzschineria</taxon>
    </lineage>
</organism>
<proteinExistence type="predicted"/>
<sequence length="173" mass="20474">MPNNIQQQSLLPRTSTQFEIDLEQTGFFANRPPEDFKFQWIWNPWFCPVDLLPWLAWSLDVDEFNHDWPIQRKREVIAAAPLINRKKGTIESMRRVIRAAGLGEMTFVENSGHWAEYDVTFENHFTIDQYNNAVNLLYYTSSARNKLRIVKYEQTLLYNNKALYNGEYLYGSL</sequence>
<keyword evidence="3" id="KW-1185">Reference proteome</keyword>
<protein>
    <submittedName>
        <fullName evidence="1">Phage tail protein I</fullName>
    </submittedName>
</protein>
<dbReference type="EMBL" id="CP093379">
    <property type="protein sequence ID" value="UNM95513.1"/>
    <property type="molecule type" value="Genomic_DNA"/>
</dbReference>
<dbReference type="NCBIfam" id="TIGR01634">
    <property type="entry name" value="tail_P2_I"/>
    <property type="match status" value="1"/>
</dbReference>
<gene>
    <name evidence="1" type="ORF">MMG00_09800</name>
    <name evidence="2" type="ORF">MMG00_12855</name>
</gene>
<dbReference type="Pfam" id="PF09684">
    <property type="entry name" value="Tail_P2_I"/>
    <property type="match status" value="1"/>
</dbReference>
<reference evidence="1 3" key="1">
    <citation type="submission" date="2022-03" db="EMBL/GenBank/DDBJ databases">
        <title>Ignatzschineria rhizosphaerae HR5S32.</title>
        <authorList>
            <person name="Sun J.Q."/>
            <person name="Feng J.Y."/>
        </authorList>
    </citation>
    <scope>NUCLEOTIDE SEQUENCE [LARGE SCALE GENOMIC DNA]</scope>
    <source>
        <strain evidence="1 3">HR5S32</strain>
    </source>
</reference>
<dbReference type="InterPro" id="IPR006521">
    <property type="entry name" value="Tail_protein_I"/>
</dbReference>
<dbReference type="EMBL" id="CP093379">
    <property type="protein sequence ID" value="UNM96071.1"/>
    <property type="molecule type" value="Genomic_DNA"/>
</dbReference>
<dbReference type="RefSeq" id="WP_242147831.1">
    <property type="nucleotide sequence ID" value="NZ_CP093379.1"/>
</dbReference>
<evidence type="ECO:0000313" key="2">
    <source>
        <dbReference type="EMBL" id="UNM96071.1"/>
    </source>
</evidence>
<dbReference type="Proteomes" id="UP000829542">
    <property type="component" value="Chromosome"/>
</dbReference>
<accession>A0ABY3WY22</accession>
<evidence type="ECO:0000313" key="1">
    <source>
        <dbReference type="EMBL" id="UNM95513.1"/>
    </source>
</evidence>